<dbReference type="InterPro" id="IPR027275">
    <property type="entry name" value="PRC-brl_dom"/>
</dbReference>
<keyword evidence="6" id="KW-1185">Reference proteome</keyword>
<feature type="region of interest" description="Disordered" evidence="1">
    <location>
        <begin position="339"/>
        <end position="384"/>
    </location>
</feature>
<feature type="domain" description="PRC-barrel" evidence="2">
    <location>
        <begin position="56"/>
        <end position="127"/>
    </location>
</feature>
<evidence type="ECO:0000313" key="4">
    <source>
        <dbReference type="EMBL" id="AQX45197.1"/>
    </source>
</evidence>
<protein>
    <recommendedName>
        <fullName evidence="2">PRC-barrel domain-containing protein</fullName>
    </recommendedName>
</protein>
<gene>
    <name evidence="5" type="primary">MYN1_Chr_594</name>
    <name evidence="3" type="ORF">PCKR_663</name>
    <name evidence="4" type="ORF">PFK_663</name>
    <name evidence="5" type="ORF">PMYN1_Chma610</name>
</gene>
<reference evidence="3" key="1">
    <citation type="journal article" date="2017" name="Protist">
        <title>Diversity of the Photosynthetic Paulinella Species, with the Description of Paulinella micropora sp. nov. and the Chromatophore Genome Sequence for strain KR01.</title>
        <authorList>
            <person name="Lhee D."/>
            <person name="Yang E.C."/>
            <person name="Kim J.I."/>
            <person name="Nakayama T."/>
            <person name="Zuccarello G."/>
            <person name="Andersen R.A."/>
            <person name="Yoon H.S."/>
        </authorList>
    </citation>
    <scope>NUCLEOTIDE SEQUENCE</scope>
    <source>
        <strain evidence="4">FK01</strain>
        <strain evidence="3">KR01</strain>
    </source>
</reference>
<dbReference type="SUPFAM" id="SSF50346">
    <property type="entry name" value="PRC-barrel domain"/>
    <property type="match status" value="2"/>
</dbReference>
<dbReference type="PANTHER" id="PTHR36740:SF1">
    <property type="entry name" value="PRC-BARREL DOMAIN-CONTAINING PROTEIN"/>
    <property type="match status" value="1"/>
</dbReference>
<accession>A0A1L5YCK7</accession>
<dbReference type="Proteomes" id="UP000503178">
    <property type="component" value="Chromatophore Pltd"/>
</dbReference>
<evidence type="ECO:0000313" key="5">
    <source>
        <dbReference type="EMBL" id="BBL86415.1"/>
    </source>
</evidence>
<evidence type="ECO:0000313" key="6">
    <source>
        <dbReference type="Proteomes" id="UP000503178"/>
    </source>
</evidence>
<dbReference type="InterPro" id="IPR011033">
    <property type="entry name" value="PRC_barrel-like_sf"/>
</dbReference>
<dbReference type="Gene3D" id="2.30.30.240">
    <property type="entry name" value="PRC-barrel domain"/>
    <property type="match status" value="2"/>
</dbReference>
<dbReference type="EMBL" id="LC490351">
    <property type="protein sequence ID" value="BBL86415.1"/>
    <property type="molecule type" value="Genomic_DNA"/>
</dbReference>
<name>A0A1L5YCK7_9EUKA</name>
<evidence type="ECO:0000259" key="2">
    <source>
        <dbReference type="Pfam" id="PF05239"/>
    </source>
</evidence>
<organism evidence="3">
    <name type="scientific">Paulinella micropora</name>
    <dbReference type="NCBI Taxonomy" id="1928728"/>
    <lineage>
        <taxon>Eukaryota</taxon>
        <taxon>Sar</taxon>
        <taxon>Rhizaria</taxon>
        <taxon>Cercozoa</taxon>
        <taxon>Imbricatea</taxon>
        <taxon>Silicofilosea</taxon>
        <taxon>Euglyphida</taxon>
        <taxon>Paulinellidae</taxon>
        <taxon>Paulinella</taxon>
    </lineage>
</organism>
<evidence type="ECO:0000313" key="3">
    <source>
        <dbReference type="EMBL" id="APP88430.1"/>
    </source>
</evidence>
<dbReference type="Pfam" id="PF05239">
    <property type="entry name" value="PRC"/>
    <property type="match status" value="2"/>
</dbReference>
<dbReference type="EMBL" id="KX897545">
    <property type="protein sequence ID" value="APP88430.1"/>
    <property type="molecule type" value="Genomic_DNA"/>
</dbReference>
<evidence type="ECO:0000256" key="1">
    <source>
        <dbReference type="SAM" id="MobiDB-lite"/>
    </source>
</evidence>
<dbReference type="EMBL" id="KY124271">
    <property type="protein sequence ID" value="AQX45197.1"/>
    <property type="molecule type" value="Genomic_DNA"/>
</dbReference>
<feature type="domain" description="PRC-barrel" evidence="2">
    <location>
        <begin position="138"/>
        <end position="210"/>
    </location>
</feature>
<dbReference type="AlphaFoldDB" id="A0A1L5YCK7"/>
<sequence length="384" mass="44312">MDFSSKYLACDQRNELHSQDMMNTPNWSSSLNQGQELASINQLMNSVSRNDRVWFRSEVMGTQVITRDTGRRLGIVGEVVVDIDRREVVALGLRDNPLTRFLPGIPRWMRLDKIRQAGDVILVDSADSLQEDFNPDDYTKAINCQVITESGQELGRVLGFSFDIETGDLVSLIVSTFGVPLLGEGILSTWELTVDEIISSGSDRIIVYEGAETKLKQLSSGLLEKLGFIGSAWEDERQNYKPNIVPVENQLASGEPINNEKQRINEATADRFAPERELEYVEVKLQQREPTVQRRYLDEDEAYFKNEELEMFEQQQESDQDYYTNKDFYRKGDYTRERNLESKLSSRKRVSKIPIPVEQEENEQYDEMMHEPLIRRNTSVDDPW</sequence>
<keyword evidence="3" id="KW-0934">Plastid</keyword>
<proteinExistence type="predicted"/>
<geneLocation type="plastid" evidence="3"/>
<reference evidence="5 6" key="2">
    <citation type="submission" date="2019-06" db="EMBL/GenBank/DDBJ databases">
        <title>A hidden player of endosymbiotic evolution: DNA virus triggered massive gene transfer.</title>
        <authorList>
            <person name="Matsuo M."/>
            <person name="Katahata A."/>
            <person name="Tachikawa M."/>
            <person name="Minakuchi Y."/>
            <person name="Noguchi H."/>
            <person name="Toyoda A."/>
            <person name="Fujiyama A."/>
            <person name="Suzuki Y."/>
            <person name="Satoh S."/>
            <person name="Nakayama T."/>
            <person name="Kamikawa R."/>
            <person name="Nomura M."/>
            <person name="Inagaki Y."/>
            <person name="Ishida K."/>
            <person name="Obokata J."/>
        </authorList>
    </citation>
    <scope>NUCLEOTIDE SEQUENCE [LARGE SCALE GENOMIC DNA]</scope>
    <source>
        <strain evidence="5 6">MYN1</strain>
    </source>
</reference>
<dbReference type="PANTHER" id="PTHR36740">
    <property type="entry name" value="PRC DOMAIN-CONTAINING PROTEIN"/>
    <property type="match status" value="1"/>
</dbReference>